<evidence type="ECO:0000256" key="1">
    <source>
        <dbReference type="ARBA" id="ARBA00022729"/>
    </source>
</evidence>
<reference evidence="5 6" key="1">
    <citation type="submission" date="2020-08" db="EMBL/GenBank/DDBJ databases">
        <title>Polaribacter sp. L12M9 isolated from gut of the Korean scallop.</title>
        <authorList>
            <person name="Jeong Y.S."/>
        </authorList>
    </citation>
    <scope>NUCLEOTIDE SEQUENCE [LARGE SCALE GENOMIC DNA]</scope>
    <source>
        <strain evidence="5 6">L12M9</strain>
    </source>
</reference>
<evidence type="ECO:0000256" key="3">
    <source>
        <dbReference type="SAM" id="SignalP"/>
    </source>
</evidence>
<organism evidence="5 6">
    <name type="scientific">Polaribacter pectinis</name>
    <dbReference type="NCBI Taxonomy" id="2738844"/>
    <lineage>
        <taxon>Bacteria</taxon>
        <taxon>Pseudomonadati</taxon>
        <taxon>Bacteroidota</taxon>
        <taxon>Flavobacteriia</taxon>
        <taxon>Flavobacteriales</taxon>
        <taxon>Flavobacteriaceae</taxon>
    </lineage>
</organism>
<feature type="domain" description="PpiC" evidence="4">
    <location>
        <begin position="181"/>
        <end position="281"/>
    </location>
</feature>
<proteinExistence type="predicted"/>
<dbReference type="PANTHER" id="PTHR47637">
    <property type="entry name" value="CHAPERONE SURA"/>
    <property type="match status" value="1"/>
</dbReference>
<dbReference type="RefSeq" id="WP_187483627.1">
    <property type="nucleotide sequence ID" value="NZ_CP060695.1"/>
</dbReference>
<feature type="chain" id="PRO_5028817270" evidence="3">
    <location>
        <begin position="30"/>
        <end position="460"/>
    </location>
</feature>
<dbReference type="InterPro" id="IPR027304">
    <property type="entry name" value="Trigger_fact/SurA_dom_sf"/>
</dbReference>
<gene>
    <name evidence="5" type="ORF">H9W90_06440</name>
</gene>
<dbReference type="InterPro" id="IPR050280">
    <property type="entry name" value="OMP_Chaperone_SurA"/>
</dbReference>
<protein>
    <submittedName>
        <fullName evidence="5">Peptidylprolyl isomerase</fullName>
    </submittedName>
</protein>
<dbReference type="PANTHER" id="PTHR47637:SF1">
    <property type="entry name" value="CHAPERONE SURA"/>
    <property type="match status" value="1"/>
</dbReference>
<dbReference type="SUPFAM" id="SSF54534">
    <property type="entry name" value="FKBP-like"/>
    <property type="match status" value="2"/>
</dbReference>
<dbReference type="PROSITE" id="PS50198">
    <property type="entry name" value="PPIC_PPIASE_2"/>
    <property type="match status" value="2"/>
</dbReference>
<feature type="domain" description="PpiC" evidence="4">
    <location>
        <begin position="284"/>
        <end position="385"/>
    </location>
</feature>
<name>A0A7G9LDQ2_9FLAO</name>
<accession>A0A7G9LDQ2</accession>
<dbReference type="InterPro" id="IPR000297">
    <property type="entry name" value="PPIase_PpiC"/>
</dbReference>
<dbReference type="Proteomes" id="UP000515808">
    <property type="component" value="Chromosome"/>
</dbReference>
<dbReference type="InterPro" id="IPR046357">
    <property type="entry name" value="PPIase_dom_sf"/>
</dbReference>
<evidence type="ECO:0000256" key="2">
    <source>
        <dbReference type="PROSITE-ProRule" id="PRU00278"/>
    </source>
</evidence>
<keyword evidence="1 3" id="KW-0732">Signal</keyword>
<keyword evidence="2" id="KW-0697">Rotamase</keyword>
<keyword evidence="6" id="KW-1185">Reference proteome</keyword>
<feature type="signal peptide" evidence="3">
    <location>
        <begin position="1"/>
        <end position="29"/>
    </location>
</feature>
<dbReference type="SUPFAM" id="SSF109998">
    <property type="entry name" value="Triger factor/SurA peptide-binding domain-like"/>
    <property type="match status" value="1"/>
</dbReference>
<evidence type="ECO:0000313" key="5">
    <source>
        <dbReference type="EMBL" id="QNM86751.1"/>
    </source>
</evidence>
<dbReference type="EMBL" id="CP060695">
    <property type="protein sequence ID" value="QNM86751.1"/>
    <property type="molecule type" value="Genomic_DNA"/>
</dbReference>
<dbReference type="KEGG" id="ppec:H9W90_06440"/>
<dbReference type="Pfam" id="PF00639">
    <property type="entry name" value="Rotamase"/>
    <property type="match status" value="2"/>
</dbReference>
<dbReference type="AlphaFoldDB" id="A0A7G9LDQ2"/>
<keyword evidence="2 5" id="KW-0413">Isomerase</keyword>
<evidence type="ECO:0000259" key="4">
    <source>
        <dbReference type="PROSITE" id="PS50198"/>
    </source>
</evidence>
<sequence>MPHKTIILKYIKFPLIAAFFGLMSLQTTAQKVKIDGVAVVVGKNIVLDSDIDKFKQEIELRSEGKVAITDCEMLEELMQQKLLAHHAVIDSVTVSESEISSRVDRSIQFFTQQYGTVDKVIKAYGFNDLDDLKKELNTVQKENLLIEKEQQKITEKVDVTPEEVRLYYNGLKDKGELPDFPAEIELAQIVINAEPTQEENDRIIAKLNEIKKELEDGANFKMKAIINSDDPGVTQNGGRYTITKDASFIKEFKEMAFTLDIGQVSKPFKSDFGYHLMQLHEVKGNTRVASHILMQPEIPENKLNEVKEKAEKIIEDIKSGKITFDEAVKKYSQDDDTKNNGGLIINPSTGESKFDLTRMDPAFYARVSDLKKGEITDAFFDQTRGGDKMFKFILMRDRTDTHTADLVEDYVKIQQLALQKKKEETVEKWAKEKITDTYIKLGEDHGKCSFKRNWKKKTSK</sequence>
<evidence type="ECO:0000313" key="6">
    <source>
        <dbReference type="Proteomes" id="UP000515808"/>
    </source>
</evidence>
<dbReference type="GO" id="GO:0003755">
    <property type="term" value="F:peptidyl-prolyl cis-trans isomerase activity"/>
    <property type="evidence" value="ECO:0007669"/>
    <property type="project" value="UniProtKB-KW"/>
</dbReference>
<dbReference type="Gene3D" id="3.10.50.40">
    <property type="match status" value="2"/>
</dbReference>